<dbReference type="AlphaFoldDB" id="A0A921SUX5"/>
<evidence type="ECO:0000313" key="3">
    <source>
        <dbReference type="Proteomes" id="UP000757103"/>
    </source>
</evidence>
<comment type="caution">
    <text evidence="2">The sequence shown here is derived from an EMBL/GenBank/DDBJ whole genome shotgun (WGS) entry which is preliminary data.</text>
</comment>
<gene>
    <name evidence="2" type="ORF">K8U91_08215</name>
</gene>
<protein>
    <submittedName>
        <fullName evidence="2">DUF6175 family protein</fullName>
    </submittedName>
</protein>
<dbReference type="Pfam" id="PF19672">
    <property type="entry name" value="DUF6175"/>
    <property type="match status" value="1"/>
</dbReference>
<dbReference type="InterPro" id="IPR046173">
    <property type="entry name" value="DUF6175"/>
</dbReference>
<evidence type="ECO:0000256" key="1">
    <source>
        <dbReference type="SAM" id="SignalP"/>
    </source>
</evidence>
<dbReference type="EMBL" id="DYUD01000024">
    <property type="protein sequence ID" value="HJG89435.1"/>
    <property type="molecule type" value="Genomic_DNA"/>
</dbReference>
<keyword evidence="1" id="KW-0732">Signal</keyword>
<proteinExistence type="predicted"/>
<reference evidence="2" key="2">
    <citation type="submission" date="2021-09" db="EMBL/GenBank/DDBJ databases">
        <authorList>
            <person name="Gilroy R."/>
        </authorList>
    </citation>
    <scope>NUCLEOTIDE SEQUENCE</scope>
    <source>
        <strain evidence="2">CHK121-7720</strain>
    </source>
</reference>
<sequence length="421" mass="46876">MKKFTWLLLFFLSVATLQAQDNFSRDVIYLSGEGTITLKSTASSSEKKQAIPMAVKSAIDTYLFAGIQGVDDGKPILKESDRSTHSYYFDRLYENNRYAVFAKPTDSPKPKKNALGLWEVTVTVLLYKDALDRDLLQNDMRQPEASEMSAEEVSDNGINPSIMVVPYKQENETYQQILSGDSDKRIAISKVQEEFRSIGVTTVDFEAKYNSALRSNEFEYENASSFDDQLIKSSGADIYVSVDIIKRNTGSKGSVSLTLKAYETATGNLLSSQISNYSGTTSFDRLCVGAIHKISEEFLAEVVESLAKTIDRGTSVTLRVGIAEGSYRTLNDEVGNDGLFVISDYIRTWIRKNAVGGVFHQQGKTDLSMILDNIQIPNKDENGILQDANDFAVRLTRYLKKLGINASNRLDGNTIYLTIED</sequence>
<feature type="chain" id="PRO_5037978002" evidence="1">
    <location>
        <begin position="20"/>
        <end position="421"/>
    </location>
</feature>
<organism evidence="2 3">
    <name type="scientific">Barnesiella viscericola</name>
    <dbReference type="NCBI Taxonomy" id="397865"/>
    <lineage>
        <taxon>Bacteria</taxon>
        <taxon>Pseudomonadati</taxon>
        <taxon>Bacteroidota</taxon>
        <taxon>Bacteroidia</taxon>
        <taxon>Bacteroidales</taxon>
        <taxon>Barnesiellaceae</taxon>
        <taxon>Barnesiella</taxon>
    </lineage>
</organism>
<evidence type="ECO:0000313" key="2">
    <source>
        <dbReference type="EMBL" id="HJG89435.1"/>
    </source>
</evidence>
<dbReference type="Proteomes" id="UP000757103">
    <property type="component" value="Unassembled WGS sequence"/>
</dbReference>
<dbReference type="RefSeq" id="WP_273306509.1">
    <property type="nucleotide sequence ID" value="NZ_DYUD01000024.1"/>
</dbReference>
<feature type="signal peptide" evidence="1">
    <location>
        <begin position="1"/>
        <end position="19"/>
    </location>
</feature>
<name>A0A921SUX5_9BACT</name>
<reference evidence="2" key="1">
    <citation type="journal article" date="2021" name="PeerJ">
        <title>Extensive microbial diversity within the chicken gut microbiome revealed by metagenomics and culture.</title>
        <authorList>
            <person name="Gilroy R."/>
            <person name="Ravi A."/>
            <person name="Getino M."/>
            <person name="Pursley I."/>
            <person name="Horton D.L."/>
            <person name="Alikhan N.F."/>
            <person name="Baker D."/>
            <person name="Gharbi K."/>
            <person name="Hall N."/>
            <person name="Watson M."/>
            <person name="Adriaenssens E.M."/>
            <person name="Foster-Nyarko E."/>
            <person name="Jarju S."/>
            <person name="Secka A."/>
            <person name="Antonio M."/>
            <person name="Oren A."/>
            <person name="Chaudhuri R.R."/>
            <person name="La Ragione R."/>
            <person name="Hildebrand F."/>
            <person name="Pallen M.J."/>
        </authorList>
    </citation>
    <scope>NUCLEOTIDE SEQUENCE</scope>
    <source>
        <strain evidence="2">CHK121-7720</strain>
    </source>
</reference>
<accession>A0A921SUX5</accession>